<keyword evidence="2" id="KW-0288">FMN</keyword>
<dbReference type="SUPFAM" id="SSF51679">
    <property type="entry name" value="Bacterial luciferase-like"/>
    <property type="match status" value="1"/>
</dbReference>
<dbReference type="GO" id="GO:0016705">
    <property type="term" value="F:oxidoreductase activity, acting on paired donors, with incorporation or reduction of molecular oxygen"/>
    <property type="evidence" value="ECO:0007669"/>
    <property type="project" value="InterPro"/>
</dbReference>
<accession>K0KMX2</accession>
<dbReference type="PIRSF" id="PIRSF000337">
    <property type="entry name" value="NTA_MOA"/>
    <property type="match status" value="1"/>
</dbReference>
<dbReference type="InterPro" id="IPR051260">
    <property type="entry name" value="Diverse_substr_monoxygenases"/>
</dbReference>
<dbReference type="HOGENOM" id="CLU_022256_0_0_1"/>
<dbReference type="Gene3D" id="3.20.20.30">
    <property type="entry name" value="Luciferase-like domain"/>
    <property type="match status" value="1"/>
</dbReference>
<dbReference type="InParanoid" id="K0KMX2"/>
<dbReference type="Pfam" id="PF00296">
    <property type="entry name" value="Bac_luciferase"/>
    <property type="match status" value="1"/>
</dbReference>
<evidence type="ECO:0000256" key="1">
    <source>
        <dbReference type="ARBA" id="ARBA00022630"/>
    </source>
</evidence>
<dbReference type="STRING" id="1206466.K0KMX2"/>
<keyword evidence="8" id="KW-1185">Reference proteome</keyword>
<gene>
    <name evidence="7" type="ORF">BN7_6220</name>
</gene>
<dbReference type="AlphaFoldDB" id="K0KMX2"/>
<evidence type="ECO:0000256" key="4">
    <source>
        <dbReference type="ARBA" id="ARBA00023033"/>
    </source>
</evidence>
<evidence type="ECO:0000313" key="8">
    <source>
        <dbReference type="Proteomes" id="UP000009328"/>
    </source>
</evidence>
<dbReference type="InterPro" id="IPR011251">
    <property type="entry name" value="Luciferase-like_dom"/>
</dbReference>
<name>K0KMX2_WICCF</name>
<evidence type="ECO:0000259" key="6">
    <source>
        <dbReference type="Pfam" id="PF00296"/>
    </source>
</evidence>
<dbReference type="InterPro" id="IPR016215">
    <property type="entry name" value="NTA_MOA"/>
</dbReference>
<dbReference type="EMBL" id="CAIF01000257">
    <property type="protein sequence ID" value="CCH46625.1"/>
    <property type="molecule type" value="Genomic_DNA"/>
</dbReference>
<dbReference type="PANTHER" id="PTHR30011">
    <property type="entry name" value="ALKANESULFONATE MONOOXYGENASE-RELATED"/>
    <property type="match status" value="1"/>
</dbReference>
<dbReference type="InterPro" id="IPR036661">
    <property type="entry name" value="Luciferase-like_sf"/>
</dbReference>
<proteinExistence type="inferred from homology"/>
<protein>
    <submittedName>
        <fullName evidence="7">Secreted protein</fullName>
    </submittedName>
</protein>
<keyword evidence="3" id="KW-0560">Oxidoreductase</keyword>
<feature type="domain" description="Luciferase-like" evidence="6">
    <location>
        <begin position="32"/>
        <end position="387"/>
    </location>
</feature>
<evidence type="ECO:0000256" key="3">
    <source>
        <dbReference type="ARBA" id="ARBA00023002"/>
    </source>
</evidence>
<dbReference type="GO" id="GO:0004497">
    <property type="term" value="F:monooxygenase activity"/>
    <property type="evidence" value="ECO:0007669"/>
    <property type="project" value="UniProtKB-KW"/>
</dbReference>
<dbReference type="NCBIfam" id="TIGR03860">
    <property type="entry name" value="FMN_nitrolo"/>
    <property type="match status" value="1"/>
</dbReference>
<organism evidence="7 8">
    <name type="scientific">Wickerhamomyces ciferrii (strain ATCC 14091 / BCRC 22168 / CBS 111 / JCM 3599 / NBRC 0793 / NRRL Y-1031 F-60-10)</name>
    <name type="common">Yeast</name>
    <name type="synonym">Pichia ciferrii</name>
    <dbReference type="NCBI Taxonomy" id="1206466"/>
    <lineage>
        <taxon>Eukaryota</taxon>
        <taxon>Fungi</taxon>
        <taxon>Dikarya</taxon>
        <taxon>Ascomycota</taxon>
        <taxon>Saccharomycotina</taxon>
        <taxon>Saccharomycetes</taxon>
        <taxon>Phaffomycetales</taxon>
        <taxon>Wickerhamomycetaceae</taxon>
        <taxon>Wickerhamomyces</taxon>
    </lineage>
</organism>
<evidence type="ECO:0000256" key="2">
    <source>
        <dbReference type="ARBA" id="ARBA00022643"/>
    </source>
</evidence>
<evidence type="ECO:0000256" key="5">
    <source>
        <dbReference type="ARBA" id="ARBA00033748"/>
    </source>
</evidence>
<dbReference type="Proteomes" id="UP000009328">
    <property type="component" value="Unassembled WGS sequence"/>
</dbReference>
<keyword evidence="4" id="KW-0503">Monooxygenase</keyword>
<comment type="similarity">
    <text evidence="5">Belongs to the NtaA/SnaA/DszA monooxygenase family.</text>
</comment>
<evidence type="ECO:0000313" key="7">
    <source>
        <dbReference type="EMBL" id="CCH46625.1"/>
    </source>
</evidence>
<sequence>MTISKSLILNVFTVGSPGLWTDPKDTSRDFTRSLDPWIKLAKIAERGKFHSLFIADHLSFFDTYKGPGNYGLPAKVGKFSPRVEPSVVIAALAQATKGLGFGITFSTVVEHPYHFARRLASLDLLTNGRVGWNIVSSFLDSVGPNLLNGEPFPEHDERYVKTEEFVEVVLKLLLSSWRDDAVKYDKEQGIFADPNLLRKINHKGKYFSVEGPGITEPTPQRFPLIIQAGTSVKGKQLAAKYAELVFVDGRYGEALKNDIKEIRSLAESYGRDPKSIKFVAGINPIVGKTHEEALAKVERNKKFSLPEYGEVGLSAISGIDFSKFEDDEEVDISKLSNGSTTMTRNISKKLKKNKPTKRQLLDVYTLGNSKFVGTASEIADEFERWVEEYDIDGFNFWPNSFPDDLKSIVDLLIPELQARGIFHKDYTSTTLRENVNETKGKTFLGRDHPAYKLRWQADKTKEEFERSL</sequence>
<dbReference type="eggNOG" id="ENOG502QSR6">
    <property type="taxonomic scope" value="Eukaryota"/>
</dbReference>
<comment type="caution">
    <text evidence="7">The sequence shown here is derived from an EMBL/GenBank/DDBJ whole genome shotgun (WGS) entry which is preliminary data.</text>
</comment>
<reference evidence="7 8" key="1">
    <citation type="journal article" date="2012" name="Eukaryot. Cell">
        <title>Draft genome sequence of Wickerhamomyces ciferrii NRRL Y-1031 F-60-10.</title>
        <authorList>
            <person name="Schneider J."/>
            <person name="Andrea H."/>
            <person name="Blom J."/>
            <person name="Jaenicke S."/>
            <person name="Ruckert C."/>
            <person name="Schorsch C."/>
            <person name="Szczepanowski R."/>
            <person name="Farwick M."/>
            <person name="Goesmann A."/>
            <person name="Puhler A."/>
            <person name="Schaffer S."/>
            <person name="Tauch A."/>
            <person name="Kohler T."/>
            <person name="Brinkrolf K."/>
        </authorList>
    </citation>
    <scope>NUCLEOTIDE SEQUENCE [LARGE SCALE GENOMIC DNA]</scope>
    <source>
        <strain evidence="8">ATCC 14091 / BCRC 22168 / CBS 111 / JCM 3599 / NBRC 0793 / NRRL Y-1031 F-60-10</strain>
    </source>
</reference>
<keyword evidence="1" id="KW-0285">Flavoprotein</keyword>
<dbReference type="PANTHER" id="PTHR30011:SF16">
    <property type="entry name" value="C2H2 FINGER DOMAIN TRANSCRIPTION FACTOR (EUROFUNG)-RELATED"/>
    <property type="match status" value="1"/>
</dbReference>